<dbReference type="Pfam" id="PF14532">
    <property type="entry name" value="Sigma54_activ_2"/>
    <property type="match status" value="1"/>
</dbReference>
<dbReference type="Gene3D" id="3.40.50.10190">
    <property type="entry name" value="BRCT domain"/>
    <property type="match status" value="1"/>
</dbReference>
<accession>V6LSB1</accession>
<dbReference type="InterPro" id="IPR002078">
    <property type="entry name" value="Sigma_54_int"/>
</dbReference>
<dbReference type="EMBL" id="AUWU02000003">
    <property type="protein sequence ID" value="KAH0575640.1"/>
    <property type="molecule type" value="Genomic_DNA"/>
</dbReference>
<dbReference type="AlphaFoldDB" id="V6LSB1"/>
<protein>
    <submittedName>
        <fullName evidence="2">Replication factor C, subunit 1</fullName>
    </submittedName>
</protein>
<dbReference type="InterPro" id="IPR036420">
    <property type="entry name" value="BRCT_dom_sf"/>
</dbReference>
<dbReference type="Proteomes" id="UP000018208">
    <property type="component" value="Unassembled WGS sequence"/>
</dbReference>
<dbReference type="InterPro" id="IPR027417">
    <property type="entry name" value="P-loop_NTPase"/>
</dbReference>
<dbReference type="PANTHER" id="PTHR23389">
    <property type="entry name" value="CHROMOSOME TRANSMISSION FIDELITY FACTOR 18"/>
    <property type="match status" value="1"/>
</dbReference>
<dbReference type="SUPFAM" id="SSF52540">
    <property type="entry name" value="P-loop containing nucleoside triphosphate hydrolases"/>
    <property type="match status" value="1"/>
</dbReference>
<proteinExistence type="predicted"/>
<dbReference type="GO" id="GO:0003677">
    <property type="term" value="F:DNA binding"/>
    <property type="evidence" value="ECO:0007669"/>
    <property type="project" value="TreeGrafter"/>
</dbReference>
<dbReference type="SUPFAM" id="SSF52113">
    <property type="entry name" value="BRCT domain"/>
    <property type="match status" value="1"/>
</dbReference>
<dbReference type="VEuPathDB" id="GiardiaDB:SS50377_23280"/>
<organism evidence="2">
    <name type="scientific">Spironucleus salmonicida</name>
    <dbReference type="NCBI Taxonomy" id="348837"/>
    <lineage>
        <taxon>Eukaryota</taxon>
        <taxon>Metamonada</taxon>
        <taxon>Diplomonadida</taxon>
        <taxon>Hexamitidae</taxon>
        <taxon>Hexamitinae</taxon>
        <taxon>Spironucleus</taxon>
    </lineage>
</organism>
<evidence type="ECO:0000259" key="1">
    <source>
        <dbReference type="Pfam" id="PF14532"/>
    </source>
</evidence>
<dbReference type="Gene3D" id="3.40.50.300">
    <property type="entry name" value="P-loop containing nucleotide triphosphate hydrolases"/>
    <property type="match status" value="1"/>
</dbReference>
<sequence length="738" mass="84661">MKQIKFTAFDEDVLDFNNLEIQELNYLDIEDDILNKRSVSIIEQQLLKTKMKSQQISDGNVKINEILIGKSLNSKYDTNDLELGIDIFNTKETIDENSIDPFNDEFSKLDNNQIQQKKKKQIANHSLLRPRGFSSCLDQHVIFLSGQNPYFTDEEFKKYIQILGGKLVSSATTSFNVFIMGNSYNQNHLNIAQSKFAKRLTIDGFFNWIVTKSINSLIQGNSVKKIIKETEISEYINNLNWVSFNESLQPISILEIVQSLKEQNPEIDNHQVLTVNHTDQVLKSTLQVQQKITKSAPQIQNLCCQNLSQNIFIRNESPIKYNVTEMYEASSLADIFHSKVPIATLQNELKFPSKPIILSGCTGSGKFTIASFLSQLLNYSIVMYKDNLPLVQTVQQFNSILFNTYTKRILYIKEIEFLDSKQIQSLTSYLAKNNKISFPIILATSDSSNQKLRILKKYCNEIKLQKPTTQQITEFCDTYQVKNEAKKYLISAFDGDIRQLILNLQFYGQKCTKIVKQLNSQEILQKAYSYTENKLTTNLSQLCDHYFIDPQMIHCSSLANYQELNNYQTKQTQFFADIFSLADCQIYKMYSQGDWSGAKSAQLFEIGIPALLSQICPNKCKLKQFGFLKLPYSIIGLNKQCQAILNKYRVINSEQVLCEAEYVNYIQSILQIIDGSFAFGIQSGDESIGLKLSGQQYLDLIDIYEQNSCSGRSKKELINWLDQYSGIWINLTGKKKTK</sequence>
<dbReference type="GO" id="GO:0005524">
    <property type="term" value="F:ATP binding"/>
    <property type="evidence" value="ECO:0007669"/>
    <property type="project" value="InterPro"/>
</dbReference>
<reference evidence="2 3" key="1">
    <citation type="journal article" date="2014" name="PLoS Genet.">
        <title>The Genome of Spironucleus salmonicida Highlights a Fish Pathogen Adapted to Fluctuating Environments.</title>
        <authorList>
            <person name="Xu F."/>
            <person name="Jerlstrom-Hultqvist J."/>
            <person name="Einarsson E."/>
            <person name="Astvaldsson A."/>
            <person name="Svard S.G."/>
            <person name="Andersson J.O."/>
        </authorList>
    </citation>
    <scope>NUCLEOTIDE SEQUENCE</scope>
    <source>
        <strain evidence="3">ATCC 50377</strain>
    </source>
</reference>
<keyword evidence="4" id="KW-1185">Reference proteome</keyword>
<dbReference type="EMBL" id="KI546046">
    <property type="protein sequence ID" value="EST47148.1"/>
    <property type="molecule type" value="Genomic_DNA"/>
</dbReference>
<evidence type="ECO:0000313" key="2">
    <source>
        <dbReference type="EMBL" id="EST47148.1"/>
    </source>
</evidence>
<evidence type="ECO:0000313" key="4">
    <source>
        <dbReference type="Proteomes" id="UP000018208"/>
    </source>
</evidence>
<gene>
    <name evidence="2" type="ORF">SS50377_12659</name>
    <name evidence="3" type="ORF">SS50377_23280</name>
</gene>
<dbReference type="GO" id="GO:0005634">
    <property type="term" value="C:nucleus"/>
    <property type="evidence" value="ECO:0007669"/>
    <property type="project" value="TreeGrafter"/>
</dbReference>
<dbReference type="GO" id="GO:0006355">
    <property type="term" value="P:regulation of DNA-templated transcription"/>
    <property type="evidence" value="ECO:0007669"/>
    <property type="project" value="InterPro"/>
</dbReference>
<name>V6LSB1_9EUKA</name>
<dbReference type="PANTHER" id="PTHR23389:SF21">
    <property type="entry name" value="ATPASE FAMILY AAA DOMAIN-CONTAINING PROTEIN 5"/>
    <property type="match status" value="1"/>
</dbReference>
<evidence type="ECO:0000313" key="3">
    <source>
        <dbReference type="EMBL" id="KAH0575640.1"/>
    </source>
</evidence>
<reference evidence="3" key="2">
    <citation type="submission" date="2020-12" db="EMBL/GenBank/DDBJ databases">
        <title>New Spironucleus salmonicida genome in near-complete chromosomes.</title>
        <authorList>
            <person name="Xu F."/>
            <person name="Kurt Z."/>
            <person name="Jimenez-Gonzalez A."/>
            <person name="Astvaldsson A."/>
            <person name="Andersson J.O."/>
            <person name="Svard S.G."/>
        </authorList>
    </citation>
    <scope>NUCLEOTIDE SEQUENCE</scope>
    <source>
        <strain evidence="3">ATCC 50377</strain>
    </source>
</reference>
<feature type="domain" description="Sigma-54 factor interaction" evidence="1">
    <location>
        <begin position="351"/>
        <end position="452"/>
    </location>
</feature>